<comment type="caution">
    <text evidence="1">The sequence shown here is derived from an EMBL/GenBank/DDBJ whole genome shotgun (WGS) entry which is preliminary data.</text>
</comment>
<dbReference type="Proteomes" id="UP000608579">
    <property type="component" value="Unassembled WGS sequence"/>
</dbReference>
<accession>A0A832ZUN9</accession>
<protein>
    <submittedName>
        <fullName evidence="1">Uncharacterized protein</fullName>
    </submittedName>
</protein>
<dbReference type="EMBL" id="DQVM01000026">
    <property type="protein sequence ID" value="HIQ29172.1"/>
    <property type="molecule type" value="Genomic_DNA"/>
</dbReference>
<dbReference type="AlphaFoldDB" id="A0A832ZUN9"/>
<reference evidence="1" key="1">
    <citation type="journal article" date="2020" name="ISME J.">
        <title>Gammaproteobacteria mediating utilization of methyl-, sulfur- and petroleum organic compounds in deep ocean hydrothermal plumes.</title>
        <authorList>
            <person name="Zhou Z."/>
            <person name="Liu Y."/>
            <person name="Pan J."/>
            <person name="Cron B.R."/>
            <person name="Toner B.M."/>
            <person name="Anantharaman K."/>
            <person name="Breier J.A."/>
            <person name="Dick G.J."/>
            <person name="Li M."/>
        </authorList>
    </citation>
    <scope>NUCLEOTIDE SEQUENCE</scope>
    <source>
        <strain evidence="1">SZUA-1515</strain>
    </source>
</reference>
<evidence type="ECO:0000313" key="1">
    <source>
        <dbReference type="EMBL" id="HIQ29172.1"/>
    </source>
</evidence>
<sequence length="71" mass="8408">MRRQRVKEYTEALLDILLSSVNPERVDDDLGWKIAENIKDGRLFTHHVRSLLHKAVILCEPDKLRRINRES</sequence>
<evidence type="ECO:0000313" key="2">
    <source>
        <dbReference type="Proteomes" id="UP000608579"/>
    </source>
</evidence>
<gene>
    <name evidence="1" type="ORF">EYH45_01260</name>
</gene>
<organism evidence="1 2">
    <name type="scientific">Caldiarchaeum subterraneum</name>
    <dbReference type="NCBI Taxonomy" id="311458"/>
    <lineage>
        <taxon>Archaea</taxon>
        <taxon>Nitrososphaerota</taxon>
        <taxon>Candidatus Caldarchaeales</taxon>
        <taxon>Candidatus Caldarchaeaceae</taxon>
        <taxon>Candidatus Caldarchaeum</taxon>
    </lineage>
</organism>
<name>A0A832ZUN9_CALS0</name>
<proteinExistence type="predicted"/>